<evidence type="ECO:0000313" key="4">
    <source>
        <dbReference type="Proteomes" id="UP000001610"/>
    </source>
</evidence>
<evidence type="ECO:0000259" key="2">
    <source>
        <dbReference type="Pfam" id="PF15377"/>
    </source>
</evidence>
<dbReference type="InParanoid" id="G3J839"/>
<proteinExistence type="predicted"/>
<feature type="compositionally biased region" description="Basic residues" evidence="1">
    <location>
        <begin position="150"/>
        <end position="166"/>
    </location>
</feature>
<organism evidence="3 4">
    <name type="scientific">Cordyceps militaris (strain CM01)</name>
    <name type="common">Caterpillar fungus</name>
    <dbReference type="NCBI Taxonomy" id="983644"/>
    <lineage>
        <taxon>Eukaryota</taxon>
        <taxon>Fungi</taxon>
        <taxon>Dikarya</taxon>
        <taxon>Ascomycota</taxon>
        <taxon>Pezizomycotina</taxon>
        <taxon>Sordariomycetes</taxon>
        <taxon>Hypocreomycetidae</taxon>
        <taxon>Hypocreales</taxon>
        <taxon>Cordycipitaceae</taxon>
        <taxon>Cordyceps</taxon>
    </lineage>
</organism>
<feature type="domain" description="DUF4604" evidence="2">
    <location>
        <begin position="8"/>
        <end position="174"/>
    </location>
</feature>
<sequence>MPEKFNSKHLSYASQPPPFLAALQAQAAGHGGPDPIAAGRRRPGKKRSDSEEAEDVPLVVDERGNVVALAVDKDGGVVAAEQQHDDVPENENGKDKKDIEDRDRKEAEVNGNMSIGGRKRKAGRVVGGEEDEEQDGMGGVVEGRSEKGDKKHKMGPKKLKKKKAKVIKLSFDED</sequence>
<gene>
    <name evidence="3" type="ORF">CCM_02151</name>
</gene>
<dbReference type="RefSeq" id="XP_006667367.1">
    <property type="nucleotide sequence ID" value="XM_006667304.1"/>
</dbReference>
<dbReference type="Proteomes" id="UP000001610">
    <property type="component" value="Unassembled WGS sequence"/>
</dbReference>
<feature type="region of interest" description="Disordered" evidence="1">
    <location>
        <begin position="74"/>
        <end position="174"/>
    </location>
</feature>
<reference evidence="3 4" key="1">
    <citation type="journal article" date="2011" name="Genome Biol.">
        <title>Genome sequence of the insect pathogenic fungus Cordyceps militaris, a valued traditional Chinese medicine.</title>
        <authorList>
            <person name="Zheng P."/>
            <person name="Xia Y."/>
            <person name="Xiao G."/>
            <person name="Xiong C."/>
            <person name="Hu X."/>
            <person name="Zhang S."/>
            <person name="Zheng H."/>
            <person name="Huang Y."/>
            <person name="Zhou Y."/>
            <person name="Wang S."/>
            <person name="Zhao G.P."/>
            <person name="Liu X."/>
            <person name="St Leger R.J."/>
            <person name="Wang C."/>
        </authorList>
    </citation>
    <scope>NUCLEOTIDE SEQUENCE [LARGE SCALE GENOMIC DNA]</scope>
    <source>
        <strain evidence="3 4">CM01</strain>
    </source>
</reference>
<dbReference type="HOGENOM" id="CLU_096170_0_0_1"/>
<dbReference type="EMBL" id="JH126400">
    <property type="protein sequence ID" value="EGX93881.1"/>
    <property type="molecule type" value="Genomic_DNA"/>
</dbReference>
<dbReference type="VEuPathDB" id="FungiDB:CCM_02151"/>
<dbReference type="OMA" id="HPIARNK"/>
<protein>
    <recommendedName>
        <fullName evidence="2">DUF4604 domain-containing protein</fullName>
    </recommendedName>
</protein>
<dbReference type="AlphaFoldDB" id="G3J839"/>
<dbReference type="InterPro" id="IPR027911">
    <property type="entry name" value="DUF4604"/>
</dbReference>
<name>G3J839_CORMM</name>
<dbReference type="KEGG" id="cmt:CCM_02151"/>
<evidence type="ECO:0000313" key="3">
    <source>
        <dbReference type="EMBL" id="EGX93881.1"/>
    </source>
</evidence>
<dbReference type="eggNOG" id="ENOG502SF2G">
    <property type="taxonomic scope" value="Eukaryota"/>
</dbReference>
<feature type="region of interest" description="Disordered" evidence="1">
    <location>
        <begin position="25"/>
        <end position="62"/>
    </location>
</feature>
<dbReference type="OrthoDB" id="5388322at2759"/>
<dbReference type="GeneID" id="18164179"/>
<accession>G3J839</accession>
<dbReference type="Pfam" id="PF15377">
    <property type="entry name" value="DUF4604"/>
    <property type="match status" value="1"/>
</dbReference>
<keyword evidence="4" id="KW-1185">Reference proteome</keyword>
<evidence type="ECO:0000256" key="1">
    <source>
        <dbReference type="SAM" id="MobiDB-lite"/>
    </source>
</evidence>
<feature type="compositionally biased region" description="Basic and acidic residues" evidence="1">
    <location>
        <begin position="82"/>
        <end position="108"/>
    </location>
</feature>